<dbReference type="OrthoDB" id="561517at2"/>
<dbReference type="STRING" id="1618023.UH38_05770"/>
<comment type="caution">
    <text evidence="1">The sequence shown here is derived from an EMBL/GenBank/DDBJ whole genome shotgun (WGS) entry which is preliminary data.</text>
</comment>
<keyword evidence="2" id="KW-1185">Reference proteome</keyword>
<evidence type="ECO:0000313" key="1">
    <source>
        <dbReference type="EMBL" id="KJH72721.1"/>
    </source>
</evidence>
<proteinExistence type="predicted"/>
<dbReference type="AlphaFoldDB" id="A0A0D8ZZT6"/>
<evidence type="ECO:0000313" key="2">
    <source>
        <dbReference type="Proteomes" id="UP000032452"/>
    </source>
</evidence>
<sequence length="121" mass="14057">MGLKCDFQPRQIVCLEHQNTSLYAEVIQVVESRQVCWVRPILLLEYPQGDRTFLAEPLSYDLRPTVDLLWSCALFRPALDTEILPYLTDLFATPQQESNSLAREQLNKFIVQLWQAQNSET</sequence>
<organism evidence="1 2">
    <name type="scientific">Aliterella atlantica CENA595</name>
    <dbReference type="NCBI Taxonomy" id="1618023"/>
    <lineage>
        <taxon>Bacteria</taxon>
        <taxon>Bacillati</taxon>
        <taxon>Cyanobacteriota</taxon>
        <taxon>Cyanophyceae</taxon>
        <taxon>Chroococcidiopsidales</taxon>
        <taxon>Aliterellaceae</taxon>
        <taxon>Aliterella</taxon>
    </lineage>
</organism>
<protein>
    <submittedName>
        <fullName evidence="1">Uncharacterized protein</fullName>
    </submittedName>
</protein>
<name>A0A0D8ZZT6_9CYAN</name>
<dbReference type="Proteomes" id="UP000032452">
    <property type="component" value="Unassembled WGS sequence"/>
</dbReference>
<dbReference type="RefSeq" id="WP_045053787.1">
    <property type="nucleotide sequence ID" value="NZ_CAWMDP010000026.1"/>
</dbReference>
<dbReference type="EMBL" id="JYON01000004">
    <property type="protein sequence ID" value="KJH72721.1"/>
    <property type="molecule type" value="Genomic_DNA"/>
</dbReference>
<accession>A0A0D8ZZT6</accession>
<dbReference type="PATRIC" id="fig|1618023.3.peg.2303"/>
<gene>
    <name evidence="1" type="ORF">UH38_05770</name>
</gene>
<reference evidence="1 2" key="1">
    <citation type="submission" date="2015-02" db="EMBL/GenBank/DDBJ databases">
        <title>Draft genome of a novel marine cyanobacterium (Chroococcales) isolated from South Atlantic Ocean.</title>
        <authorList>
            <person name="Rigonato J."/>
            <person name="Alvarenga D.O."/>
            <person name="Branco L.H."/>
            <person name="Varani A.M."/>
            <person name="Brandini F.P."/>
            <person name="Fiore M.F."/>
        </authorList>
    </citation>
    <scope>NUCLEOTIDE SEQUENCE [LARGE SCALE GENOMIC DNA]</scope>
    <source>
        <strain evidence="1 2">CENA595</strain>
    </source>
</reference>